<feature type="chain" id="PRO_5044547650" evidence="4">
    <location>
        <begin position="27"/>
        <end position="202"/>
    </location>
</feature>
<proteinExistence type="predicted"/>
<keyword evidence="4" id="KW-0732">Signal</keyword>
<dbReference type="Pfam" id="PF04203">
    <property type="entry name" value="Sortase"/>
    <property type="match status" value="1"/>
</dbReference>
<organism evidence="5 8">
    <name type="scientific">Exiguobacterium indicum</name>
    <dbReference type="NCBI Taxonomy" id="296995"/>
    <lineage>
        <taxon>Bacteria</taxon>
        <taxon>Bacillati</taxon>
        <taxon>Bacillota</taxon>
        <taxon>Bacilli</taxon>
        <taxon>Bacillales</taxon>
        <taxon>Bacillales Family XII. Incertae Sedis</taxon>
        <taxon>Exiguobacterium</taxon>
    </lineage>
</organism>
<evidence type="ECO:0000313" key="5">
    <source>
        <dbReference type="EMBL" id="KSU48771.1"/>
    </source>
</evidence>
<sequence length="202" mass="21719">MSSVVNKTLKSSLLLLLVLAGCQSGSPPDATKPEKPKQTETTTSSSSTPSEKVDEEAFIPTRITIPTLDVKANIEVVGKDKQGRMDVPKQTDQVAWYKYGAKAGQTGNVVLAGHLDDQEGPAVFYDLAKMKKGQRIEVTGKTGQQVSYVVTNVMSYPVDEAPVGSIFGATVMNKLTLISCIGTFSESKGYDQRLVVTAEQDE</sequence>
<evidence type="ECO:0000256" key="2">
    <source>
        <dbReference type="PIRSR" id="PIRSR605754-1"/>
    </source>
</evidence>
<feature type="compositionally biased region" description="Low complexity" evidence="3">
    <location>
        <begin position="39"/>
        <end position="50"/>
    </location>
</feature>
<keyword evidence="1" id="KW-0378">Hydrolase</keyword>
<evidence type="ECO:0000313" key="10">
    <source>
        <dbReference type="Proteomes" id="UP001387110"/>
    </source>
</evidence>
<feature type="active site" description="Proton donor/acceptor" evidence="2">
    <location>
        <position position="114"/>
    </location>
</feature>
<evidence type="ECO:0000256" key="3">
    <source>
        <dbReference type="SAM" id="MobiDB-lite"/>
    </source>
</evidence>
<dbReference type="OrthoDB" id="525039at2"/>
<dbReference type="GeneID" id="90837672"/>
<dbReference type="Proteomes" id="UP000072605">
    <property type="component" value="Unassembled WGS sequence"/>
</dbReference>
<evidence type="ECO:0000313" key="8">
    <source>
        <dbReference type="Proteomes" id="UP000053797"/>
    </source>
</evidence>
<dbReference type="EMBL" id="LDQV01000017">
    <property type="protein sequence ID" value="KTR27285.1"/>
    <property type="molecule type" value="Genomic_DNA"/>
</dbReference>
<dbReference type="RefSeq" id="WP_035399163.1">
    <property type="nucleotide sequence ID" value="NZ_FMYN01000003.1"/>
</dbReference>
<feature type="active site" description="Acyl-thioester intermediate" evidence="2">
    <location>
        <position position="180"/>
    </location>
</feature>
<accession>A0A0V8GET4</accession>
<comment type="caution">
    <text evidence="5">The sequence shown here is derived from an EMBL/GenBank/DDBJ whole genome shotgun (WGS) entry which is preliminary data.</text>
</comment>
<evidence type="ECO:0000256" key="1">
    <source>
        <dbReference type="ARBA" id="ARBA00022801"/>
    </source>
</evidence>
<reference evidence="6 9" key="2">
    <citation type="journal article" date="2016" name="Front. Microbiol.">
        <title>Genomic Resource of Rice Seed Associated Bacteria.</title>
        <authorList>
            <person name="Midha S."/>
            <person name="Bansal K."/>
            <person name="Sharma S."/>
            <person name="Kumar N."/>
            <person name="Patil P.P."/>
            <person name="Chaudhry V."/>
            <person name="Patil P.B."/>
        </authorList>
    </citation>
    <scope>NUCLEOTIDE SEQUENCE [LARGE SCALE GENOMIC DNA]</scope>
    <source>
        <strain evidence="6 9">RSA11</strain>
    </source>
</reference>
<feature type="region of interest" description="Disordered" evidence="3">
    <location>
        <begin position="25"/>
        <end position="56"/>
    </location>
</feature>
<name>A0A0V8GET4_9BACL</name>
<reference evidence="7 10" key="3">
    <citation type="submission" date="2023-12" db="EMBL/GenBank/DDBJ databases">
        <authorList>
            <person name="Easwaran N."/>
            <person name="Lazarus H.P.S."/>
        </authorList>
    </citation>
    <scope>NUCLEOTIDE SEQUENCE [LARGE SCALE GENOMIC DNA]</scope>
    <source>
        <strain evidence="7 10">VIT-2023</strain>
    </source>
</reference>
<evidence type="ECO:0000313" key="6">
    <source>
        <dbReference type="EMBL" id="KTR27285.1"/>
    </source>
</evidence>
<gene>
    <name evidence="5" type="ORF">AS033_10605</name>
    <name evidence="6" type="ORF">RSA11_06855</name>
    <name evidence="7" type="ORF">SZL87_11910</name>
</gene>
<dbReference type="CDD" id="cd05829">
    <property type="entry name" value="Sortase_F"/>
    <property type="match status" value="1"/>
</dbReference>
<dbReference type="InterPro" id="IPR005754">
    <property type="entry name" value="Sortase"/>
</dbReference>
<evidence type="ECO:0000313" key="9">
    <source>
        <dbReference type="Proteomes" id="UP000072605"/>
    </source>
</evidence>
<dbReference type="SUPFAM" id="SSF63817">
    <property type="entry name" value="Sortase"/>
    <property type="match status" value="1"/>
</dbReference>
<feature type="signal peptide" evidence="4">
    <location>
        <begin position="1"/>
        <end position="26"/>
    </location>
</feature>
<dbReference type="Gene3D" id="2.40.260.10">
    <property type="entry name" value="Sortase"/>
    <property type="match status" value="1"/>
</dbReference>
<dbReference type="InterPro" id="IPR042001">
    <property type="entry name" value="Sortase_F"/>
</dbReference>
<evidence type="ECO:0000313" key="7">
    <source>
        <dbReference type="EMBL" id="MEI4463136.1"/>
    </source>
</evidence>
<dbReference type="EMBL" id="LNQL01000003">
    <property type="protein sequence ID" value="KSU48771.1"/>
    <property type="molecule type" value="Genomic_DNA"/>
</dbReference>
<dbReference type="Proteomes" id="UP001387110">
    <property type="component" value="Unassembled WGS sequence"/>
</dbReference>
<dbReference type="PROSITE" id="PS51257">
    <property type="entry name" value="PROKAR_LIPOPROTEIN"/>
    <property type="match status" value="1"/>
</dbReference>
<dbReference type="AlphaFoldDB" id="A0A0V8GET4"/>
<dbReference type="Proteomes" id="UP000053797">
    <property type="component" value="Unassembled WGS sequence"/>
</dbReference>
<dbReference type="InterPro" id="IPR023365">
    <property type="entry name" value="Sortase_dom-sf"/>
</dbReference>
<dbReference type="GO" id="GO:0016787">
    <property type="term" value="F:hydrolase activity"/>
    <property type="evidence" value="ECO:0007669"/>
    <property type="project" value="UniProtKB-KW"/>
</dbReference>
<evidence type="ECO:0000256" key="4">
    <source>
        <dbReference type="SAM" id="SignalP"/>
    </source>
</evidence>
<protein>
    <submittedName>
        <fullName evidence="7">Class F sortase</fullName>
    </submittedName>
    <submittedName>
        <fullName evidence="5">Peptidase C60</fullName>
    </submittedName>
</protein>
<dbReference type="EMBL" id="JBAWKY010000003">
    <property type="protein sequence ID" value="MEI4463136.1"/>
    <property type="molecule type" value="Genomic_DNA"/>
</dbReference>
<reference evidence="5 8" key="1">
    <citation type="journal article" date="2015" name="Int. J. Syst. Evol. Microbiol.">
        <title>Exiguobacterium enclense sp. nov., isolated from sediment.</title>
        <authorList>
            <person name="Dastager S.G."/>
            <person name="Mawlankar R."/>
            <person name="Sonalkar V.V."/>
            <person name="Thorat M.N."/>
            <person name="Mual P."/>
            <person name="Verma A."/>
            <person name="Krishnamurthi S."/>
            <person name="Tang S.K."/>
            <person name="Li W.J."/>
        </authorList>
    </citation>
    <scope>NUCLEOTIDE SEQUENCE [LARGE SCALE GENOMIC DNA]</scope>
    <source>
        <strain evidence="5 8">NIO-1109</strain>
    </source>
</reference>
<keyword evidence="10" id="KW-1185">Reference proteome</keyword>